<organism evidence="1 2">
    <name type="scientific">Dictyobacter aurantiacus</name>
    <dbReference type="NCBI Taxonomy" id="1936993"/>
    <lineage>
        <taxon>Bacteria</taxon>
        <taxon>Bacillati</taxon>
        <taxon>Chloroflexota</taxon>
        <taxon>Ktedonobacteria</taxon>
        <taxon>Ktedonobacterales</taxon>
        <taxon>Dictyobacteraceae</taxon>
        <taxon>Dictyobacter</taxon>
    </lineage>
</organism>
<gene>
    <name evidence="1" type="ORF">KDAU_27380</name>
</gene>
<evidence type="ECO:0000313" key="2">
    <source>
        <dbReference type="Proteomes" id="UP000287224"/>
    </source>
</evidence>
<dbReference type="AlphaFoldDB" id="A0A401ZEZ2"/>
<proteinExistence type="predicted"/>
<evidence type="ECO:0000313" key="1">
    <source>
        <dbReference type="EMBL" id="GCE05409.1"/>
    </source>
</evidence>
<dbReference type="EMBL" id="BIFQ01000001">
    <property type="protein sequence ID" value="GCE05409.1"/>
    <property type="molecule type" value="Genomic_DNA"/>
</dbReference>
<name>A0A401ZEZ2_9CHLR</name>
<comment type="caution">
    <text evidence="1">The sequence shown here is derived from an EMBL/GenBank/DDBJ whole genome shotgun (WGS) entry which is preliminary data.</text>
</comment>
<accession>A0A401ZEZ2</accession>
<protein>
    <submittedName>
        <fullName evidence="1">Uncharacterized protein</fullName>
    </submittedName>
</protein>
<dbReference type="OrthoDB" id="2059196at2"/>
<sequence length="180" mass="20601">MKKQVEETLECLIGHPFWGAGRALNLLTFQFGPRQWRTSRRGQSYEVGTYALHVQCAWRLTDAQHILVASGDRYSEPTEESEETIQNNDSEIYTHGKTEKTLLDERLLNFFLKGEKTPCLVQAIRADDFGGFTIELSQNHKLTAFPSASDDTECWRFFHLSNEDSPHFVVTGEGIDNQEE</sequence>
<dbReference type="RefSeq" id="WP_126596452.1">
    <property type="nucleotide sequence ID" value="NZ_BIFQ01000001.1"/>
</dbReference>
<dbReference type="Proteomes" id="UP000287224">
    <property type="component" value="Unassembled WGS sequence"/>
</dbReference>
<keyword evidence="2" id="KW-1185">Reference proteome</keyword>
<reference evidence="2" key="1">
    <citation type="submission" date="2018-12" db="EMBL/GenBank/DDBJ databases">
        <title>Tengunoibacter tsumagoiensis gen. nov., sp. nov., Dictyobacter kobayashii sp. nov., D. alpinus sp. nov., and D. joshuensis sp. nov. and description of Dictyobacteraceae fam. nov. within the order Ktedonobacterales isolated from Tengu-no-mugimeshi.</title>
        <authorList>
            <person name="Wang C.M."/>
            <person name="Zheng Y."/>
            <person name="Sakai Y."/>
            <person name="Toyoda A."/>
            <person name="Minakuchi Y."/>
            <person name="Abe K."/>
            <person name="Yokota A."/>
            <person name="Yabe S."/>
        </authorList>
    </citation>
    <scope>NUCLEOTIDE SEQUENCE [LARGE SCALE GENOMIC DNA]</scope>
    <source>
        <strain evidence="2">S-27</strain>
    </source>
</reference>